<reference evidence="1" key="1">
    <citation type="journal article" date="2020" name="Nat. Ecol. Evol.">
        <title>Deeply conserved synteny resolves early events in vertebrate evolution.</title>
        <authorList>
            <person name="Simakov O."/>
            <person name="Marletaz F."/>
            <person name="Yue J.X."/>
            <person name="O'Connell B."/>
            <person name="Jenkins J."/>
            <person name="Brandt A."/>
            <person name="Calef R."/>
            <person name="Tung C.H."/>
            <person name="Huang T.K."/>
            <person name="Schmutz J."/>
            <person name="Satoh N."/>
            <person name="Yu J.K."/>
            <person name="Putnam N.H."/>
            <person name="Green R.E."/>
            <person name="Rokhsar D.S."/>
        </authorList>
    </citation>
    <scope>NUCLEOTIDE SEQUENCE [LARGE SCALE GENOMIC DNA]</scope>
    <source>
        <strain evidence="1">S238N-H82</strain>
    </source>
</reference>
<organism evidence="1 2">
    <name type="scientific">Branchiostoma floridae</name>
    <name type="common">Florida lancelet</name>
    <name type="synonym">Amphioxus</name>
    <dbReference type="NCBI Taxonomy" id="7739"/>
    <lineage>
        <taxon>Eukaryota</taxon>
        <taxon>Metazoa</taxon>
        <taxon>Chordata</taxon>
        <taxon>Cephalochordata</taxon>
        <taxon>Leptocardii</taxon>
        <taxon>Amphioxiformes</taxon>
        <taxon>Branchiostomatidae</taxon>
        <taxon>Branchiostoma</taxon>
    </lineage>
</organism>
<evidence type="ECO:0000313" key="2">
    <source>
        <dbReference type="RefSeq" id="XP_035688705.1"/>
    </source>
</evidence>
<name>A0A9J7LWT6_BRAFL</name>
<gene>
    <name evidence="2" type="primary">LOC118424269</name>
</gene>
<dbReference type="GeneID" id="118424269"/>
<protein>
    <submittedName>
        <fullName evidence="2">Uncharacterized protein LOC118424269</fullName>
    </submittedName>
</protein>
<dbReference type="Proteomes" id="UP000001554">
    <property type="component" value="Chromosome 10"/>
</dbReference>
<proteinExistence type="predicted"/>
<dbReference type="KEGG" id="bfo:118424269"/>
<sequence length="176" mass="20238">MLSAWVLGRVEMAFRPNICRVWRAQTFGRVSQTLKPNNTTSSQYQLSNSLFQSARRFSSNHPKQNLTFLQYIQNTISRRYAVSRAFFSGTSQKSCQRGFHIAVLLACHPTRIVAGSLLCCGLAGVGVKRAQCQEEDTLAEELLRDQDVQEEQELDWWLIWQFLRPEIWQLLAAIVE</sequence>
<reference evidence="2" key="2">
    <citation type="submission" date="2025-08" db="UniProtKB">
        <authorList>
            <consortium name="RefSeq"/>
        </authorList>
    </citation>
    <scope>IDENTIFICATION</scope>
    <source>
        <strain evidence="2">S238N-H82</strain>
        <tissue evidence="2">Testes</tissue>
    </source>
</reference>
<evidence type="ECO:0000313" key="1">
    <source>
        <dbReference type="Proteomes" id="UP000001554"/>
    </source>
</evidence>
<dbReference type="RefSeq" id="XP_035688705.1">
    <property type="nucleotide sequence ID" value="XM_035832812.1"/>
</dbReference>
<keyword evidence="1" id="KW-1185">Reference proteome</keyword>
<accession>A0A9J7LWT6</accession>
<dbReference type="AlphaFoldDB" id="A0A9J7LWT6"/>